<feature type="transmembrane region" description="Helical" evidence="1">
    <location>
        <begin position="21"/>
        <end position="39"/>
    </location>
</feature>
<dbReference type="RefSeq" id="WP_394300568.1">
    <property type="nucleotide sequence ID" value="NZ_JBHMQT010000013.1"/>
</dbReference>
<keyword evidence="4" id="KW-1185">Reference proteome</keyword>
<evidence type="ECO:0000313" key="4">
    <source>
        <dbReference type="Proteomes" id="UP001589870"/>
    </source>
</evidence>
<proteinExistence type="predicted"/>
<reference evidence="3 4" key="1">
    <citation type="submission" date="2024-09" db="EMBL/GenBank/DDBJ databases">
        <authorList>
            <person name="Sun Q."/>
            <person name="Mori K."/>
        </authorList>
    </citation>
    <scope>NUCLEOTIDE SEQUENCE [LARGE SCALE GENOMIC DNA]</scope>
    <source>
        <strain evidence="3 4">TBRC 1851</strain>
    </source>
</reference>
<feature type="domain" description="TadE-like" evidence="2">
    <location>
        <begin position="15"/>
        <end position="57"/>
    </location>
</feature>
<dbReference type="Proteomes" id="UP001589870">
    <property type="component" value="Unassembled WGS sequence"/>
</dbReference>
<evidence type="ECO:0000313" key="3">
    <source>
        <dbReference type="EMBL" id="MFC0862354.1"/>
    </source>
</evidence>
<dbReference type="Pfam" id="PF07811">
    <property type="entry name" value="TadE"/>
    <property type="match status" value="1"/>
</dbReference>
<evidence type="ECO:0000259" key="2">
    <source>
        <dbReference type="Pfam" id="PF07811"/>
    </source>
</evidence>
<dbReference type="InterPro" id="IPR012495">
    <property type="entry name" value="TadE-like_dom"/>
</dbReference>
<name>A0ABV6U1L7_9ACTN</name>
<protein>
    <submittedName>
        <fullName evidence="3">TadE family protein</fullName>
    </submittedName>
</protein>
<gene>
    <name evidence="3" type="ORF">ACFHYQ_08595</name>
</gene>
<dbReference type="EMBL" id="JBHMQT010000013">
    <property type="protein sequence ID" value="MFC0862354.1"/>
    <property type="molecule type" value="Genomic_DNA"/>
</dbReference>
<keyword evidence="1" id="KW-1133">Transmembrane helix</keyword>
<organism evidence="3 4">
    <name type="scientific">Sphaerimonospora cavernae</name>
    <dbReference type="NCBI Taxonomy" id="1740611"/>
    <lineage>
        <taxon>Bacteria</taxon>
        <taxon>Bacillati</taxon>
        <taxon>Actinomycetota</taxon>
        <taxon>Actinomycetes</taxon>
        <taxon>Streptosporangiales</taxon>
        <taxon>Streptosporangiaceae</taxon>
        <taxon>Sphaerimonospora</taxon>
    </lineage>
</organism>
<keyword evidence="1" id="KW-0812">Transmembrane</keyword>
<evidence type="ECO:0000256" key="1">
    <source>
        <dbReference type="SAM" id="Phobius"/>
    </source>
</evidence>
<keyword evidence="1" id="KW-0472">Membrane</keyword>
<sequence>MSGLCRTGAISGERGSATLELVVLAPVLLAFIALIVLVGKVANAYGAVESAARDAARQASIARDPAQARQAATASAAAVLRREGLRCGPSVSVDTSGFSRRIGTAAQVTARVSCVVPLGDLLPGLPGSKAVRASFTSPIDPFRGA</sequence>
<comment type="caution">
    <text evidence="3">The sequence shown here is derived from an EMBL/GenBank/DDBJ whole genome shotgun (WGS) entry which is preliminary data.</text>
</comment>
<accession>A0ABV6U1L7</accession>